<proteinExistence type="predicted"/>
<comment type="caution">
    <text evidence="1">The sequence shown here is derived from an EMBL/GenBank/DDBJ whole genome shotgun (WGS) entry which is preliminary data.</text>
</comment>
<dbReference type="EMBL" id="JAJSOF020000011">
    <property type="protein sequence ID" value="KAJ4444366.1"/>
    <property type="molecule type" value="Genomic_DNA"/>
</dbReference>
<name>A0ABQ8TE20_PERAM</name>
<evidence type="ECO:0000313" key="2">
    <source>
        <dbReference type="Proteomes" id="UP001148838"/>
    </source>
</evidence>
<organism evidence="1 2">
    <name type="scientific">Periplaneta americana</name>
    <name type="common">American cockroach</name>
    <name type="synonym">Blatta americana</name>
    <dbReference type="NCBI Taxonomy" id="6978"/>
    <lineage>
        <taxon>Eukaryota</taxon>
        <taxon>Metazoa</taxon>
        <taxon>Ecdysozoa</taxon>
        <taxon>Arthropoda</taxon>
        <taxon>Hexapoda</taxon>
        <taxon>Insecta</taxon>
        <taxon>Pterygota</taxon>
        <taxon>Neoptera</taxon>
        <taxon>Polyneoptera</taxon>
        <taxon>Dictyoptera</taxon>
        <taxon>Blattodea</taxon>
        <taxon>Blattoidea</taxon>
        <taxon>Blattidae</taxon>
        <taxon>Blattinae</taxon>
        <taxon>Periplaneta</taxon>
    </lineage>
</organism>
<reference evidence="1 2" key="1">
    <citation type="journal article" date="2022" name="Allergy">
        <title>Genome assembly and annotation of Periplaneta americana reveal a comprehensive cockroach allergen profile.</title>
        <authorList>
            <person name="Wang L."/>
            <person name="Xiong Q."/>
            <person name="Saelim N."/>
            <person name="Wang L."/>
            <person name="Nong W."/>
            <person name="Wan A.T."/>
            <person name="Shi M."/>
            <person name="Liu X."/>
            <person name="Cao Q."/>
            <person name="Hui J.H.L."/>
            <person name="Sookrung N."/>
            <person name="Leung T.F."/>
            <person name="Tungtrongchitr A."/>
            <person name="Tsui S.K.W."/>
        </authorList>
    </citation>
    <scope>NUCLEOTIDE SEQUENCE [LARGE SCALE GENOMIC DNA]</scope>
    <source>
        <strain evidence="1">PWHHKU_190912</strain>
    </source>
</reference>
<evidence type="ECO:0000313" key="1">
    <source>
        <dbReference type="EMBL" id="KAJ4444366.1"/>
    </source>
</evidence>
<accession>A0ABQ8TE20</accession>
<dbReference type="Proteomes" id="UP001148838">
    <property type="component" value="Unassembled WGS sequence"/>
</dbReference>
<gene>
    <name evidence="1" type="ORF">ANN_06158</name>
</gene>
<keyword evidence="2" id="KW-1185">Reference proteome</keyword>
<protein>
    <submittedName>
        <fullName evidence="1">Uncharacterized protein</fullName>
    </submittedName>
</protein>
<sequence>MFTAVAINLRILEELTNCVVKSSIKHLLRYYKIFRIITLSKSSELYEGDNAGEMSPGSNTESYPAFAHIGLRENPGKNLNRITCSDRDSNPGHLVSRPHALTVTPQDFTLFKHEKQRSDSELVIVLKQDAPLVSIEFTKDPFRIQLSKSQVKILITRLRIRDTLTTNVGTT</sequence>